<evidence type="ECO:0000256" key="4">
    <source>
        <dbReference type="ARBA" id="ARBA00022833"/>
    </source>
</evidence>
<evidence type="ECO:0000256" key="1">
    <source>
        <dbReference type="ARBA" id="ARBA00022723"/>
    </source>
</evidence>
<keyword evidence="1 5" id="KW-0479">Metal-binding</keyword>
<feature type="compositionally biased region" description="Basic and acidic residues" evidence="6">
    <location>
        <begin position="90"/>
        <end position="99"/>
    </location>
</feature>
<gene>
    <name evidence="8" type="ORF">g.20991</name>
</gene>
<dbReference type="GO" id="GO:0005634">
    <property type="term" value="C:nucleus"/>
    <property type="evidence" value="ECO:0007669"/>
    <property type="project" value="TreeGrafter"/>
</dbReference>
<dbReference type="PANTHER" id="PTHR13119:SF12">
    <property type="entry name" value="PROTEIN SUPPRESSOR OF SABLE"/>
    <property type="match status" value="1"/>
</dbReference>
<name>A0A1B6KB74_9HEMI</name>
<feature type="compositionally biased region" description="Basic and acidic residues" evidence="6">
    <location>
        <begin position="169"/>
        <end position="178"/>
    </location>
</feature>
<dbReference type="GO" id="GO:0003723">
    <property type="term" value="F:RNA binding"/>
    <property type="evidence" value="ECO:0007669"/>
    <property type="project" value="InterPro"/>
</dbReference>
<evidence type="ECO:0000259" key="7">
    <source>
        <dbReference type="PROSITE" id="PS50103"/>
    </source>
</evidence>
<reference evidence="8" key="1">
    <citation type="submission" date="2015-11" db="EMBL/GenBank/DDBJ databases">
        <title>De novo transcriptome assembly of four potential Pierce s Disease insect vectors from Arizona vineyards.</title>
        <authorList>
            <person name="Tassone E.E."/>
        </authorList>
    </citation>
    <scope>NUCLEOTIDE SEQUENCE</scope>
</reference>
<dbReference type="SMART" id="SM00356">
    <property type="entry name" value="ZnF_C3H1"/>
    <property type="match status" value="3"/>
</dbReference>
<feature type="domain" description="C3H1-type" evidence="7">
    <location>
        <begin position="229"/>
        <end position="256"/>
    </location>
</feature>
<feature type="zinc finger region" description="C3H1-type" evidence="5">
    <location>
        <begin position="286"/>
        <end position="309"/>
    </location>
</feature>
<feature type="region of interest" description="Disordered" evidence="6">
    <location>
        <begin position="38"/>
        <end position="157"/>
    </location>
</feature>
<feature type="region of interest" description="Disordered" evidence="6">
    <location>
        <begin position="328"/>
        <end position="393"/>
    </location>
</feature>
<evidence type="ECO:0000256" key="5">
    <source>
        <dbReference type="PROSITE-ProRule" id="PRU00723"/>
    </source>
</evidence>
<feature type="region of interest" description="Disordered" evidence="6">
    <location>
        <begin position="169"/>
        <end position="228"/>
    </location>
</feature>
<evidence type="ECO:0000256" key="2">
    <source>
        <dbReference type="ARBA" id="ARBA00022737"/>
    </source>
</evidence>
<feature type="zinc finger region" description="C3H1-type" evidence="5">
    <location>
        <begin position="229"/>
        <end position="256"/>
    </location>
</feature>
<dbReference type="InterPro" id="IPR036855">
    <property type="entry name" value="Znf_CCCH_sf"/>
</dbReference>
<dbReference type="Gene3D" id="4.10.1000.10">
    <property type="entry name" value="Zinc finger, CCCH-type"/>
    <property type="match status" value="1"/>
</dbReference>
<sequence>MALTSETLPSSPGANCIEHESAEILNDEDLEDGEIFEDEPSSEIKCAPAKAPPTPAPVVVQEKPKPVQPEAVAAPIVQKKPTEAPIRNNRNIENERRENNVPFFNRNKRKHFEENDEENNRWKRDLNKRTRRSHDFEREGESGRVRHEGEPGEDEEEMMFVRGASPHRLDEEMEKWDREGEEDDRGDVNRRTNRTFRGRGGMNRRGDQRQRGRGRGRGGNMRGGNKRKRDDPEMCVFFLQGKCHRGTDCPYGHEIVPPRKIELCKFYMKDCCAKKEKCLYMHSEFPCKYFHTGLKCYANKKCKFNHGQLTDQLRNILAKHLDTAPKDILGEFPRRDQRDRGDVRDMRGGDPRDMRGDPRDMRGDPRDMRGDPRDMRGDPRDMRGDPRDMRGDP</sequence>
<feature type="domain" description="C3H1-type" evidence="7">
    <location>
        <begin position="286"/>
        <end position="309"/>
    </location>
</feature>
<dbReference type="InterPro" id="IPR000571">
    <property type="entry name" value="Znf_CCCH"/>
</dbReference>
<keyword evidence="3 5" id="KW-0863">Zinc-finger</keyword>
<protein>
    <recommendedName>
        <fullName evidence="7">C3H1-type domain-containing protein</fullName>
    </recommendedName>
</protein>
<organism evidence="8">
    <name type="scientific">Graphocephala atropunctata</name>
    <dbReference type="NCBI Taxonomy" id="36148"/>
    <lineage>
        <taxon>Eukaryota</taxon>
        <taxon>Metazoa</taxon>
        <taxon>Ecdysozoa</taxon>
        <taxon>Arthropoda</taxon>
        <taxon>Hexapoda</taxon>
        <taxon>Insecta</taxon>
        <taxon>Pterygota</taxon>
        <taxon>Neoptera</taxon>
        <taxon>Paraneoptera</taxon>
        <taxon>Hemiptera</taxon>
        <taxon>Auchenorrhyncha</taxon>
        <taxon>Membracoidea</taxon>
        <taxon>Cicadellidae</taxon>
        <taxon>Cicadellinae</taxon>
        <taxon>Cicadellini</taxon>
        <taxon>Graphocephala</taxon>
    </lineage>
</organism>
<accession>A0A1B6KB74</accession>
<feature type="domain" description="C3H1-type" evidence="7">
    <location>
        <begin position="258"/>
        <end position="285"/>
    </location>
</feature>
<dbReference type="GO" id="GO:0008270">
    <property type="term" value="F:zinc ion binding"/>
    <property type="evidence" value="ECO:0007669"/>
    <property type="project" value="UniProtKB-KW"/>
</dbReference>
<dbReference type="GO" id="GO:0045892">
    <property type="term" value="P:negative regulation of DNA-templated transcription"/>
    <property type="evidence" value="ECO:0007669"/>
    <property type="project" value="InterPro"/>
</dbReference>
<dbReference type="InterPro" id="IPR045124">
    <property type="entry name" value="Su(sable)-like"/>
</dbReference>
<evidence type="ECO:0000313" key="8">
    <source>
        <dbReference type="EMBL" id="JAT08707.1"/>
    </source>
</evidence>
<keyword evidence="2" id="KW-0677">Repeat</keyword>
<dbReference type="AlphaFoldDB" id="A0A1B6KB74"/>
<proteinExistence type="predicted"/>
<evidence type="ECO:0000256" key="6">
    <source>
        <dbReference type="SAM" id="MobiDB-lite"/>
    </source>
</evidence>
<evidence type="ECO:0000256" key="3">
    <source>
        <dbReference type="ARBA" id="ARBA00022771"/>
    </source>
</evidence>
<keyword evidence="4 5" id="KW-0862">Zinc</keyword>
<feature type="compositionally biased region" description="Basic and acidic residues" evidence="6">
    <location>
        <begin position="118"/>
        <end position="150"/>
    </location>
</feature>
<feature type="non-terminal residue" evidence="8">
    <location>
        <position position="393"/>
    </location>
</feature>
<dbReference type="PANTHER" id="PTHR13119">
    <property type="entry name" value="ZINC FINGER CCCH DOMAIN-CONTAINING PROTEI"/>
    <property type="match status" value="1"/>
</dbReference>
<feature type="zinc finger region" description="C3H1-type" evidence="5">
    <location>
        <begin position="258"/>
        <end position="285"/>
    </location>
</feature>
<dbReference type="PROSITE" id="PS50103">
    <property type="entry name" value="ZF_C3H1"/>
    <property type="match status" value="3"/>
</dbReference>
<dbReference type="SUPFAM" id="SSF90229">
    <property type="entry name" value="CCCH zinc finger"/>
    <property type="match status" value="3"/>
</dbReference>
<dbReference type="EMBL" id="GEBQ01031270">
    <property type="protein sequence ID" value="JAT08707.1"/>
    <property type="molecule type" value="Transcribed_RNA"/>
</dbReference>